<dbReference type="OrthoDB" id="273771at2759"/>
<dbReference type="InterPro" id="IPR044616">
    <property type="entry name" value="RUP1/2"/>
</dbReference>
<dbReference type="Pfam" id="PF00400">
    <property type="entry name" value="WD40"/>
    <property type="match status" value="3"/>
</dbReference>
<evidence type="ECO:0000256" key="1">
    <source>
        <dbReference type="ARBA" id="ARBA00004123"/>
    </source>
</evidence>
<dbReference type="PANTHER" id="PTHR45389:SF1">
    <property type="entry name" value="WD REPEAT-CONTAINING PROTEIN RUP1"/>
    <property type="match status" value="1"/>
</dbReference>
<dbReference type="PROSITE" id="PS50294">
    <property type="entry name" value="WD_REPEATS_REGION"/>
    <property type="match status" value="1"/>
</dbReference>
<dbReference type="GO" id="GO:0005829">
    <property type="term" value="C:cytosol"/>
    <property type="evidence" value="ECO:0007669"/>
    <property type="project" value="UniProtKB-SubCell"/>
</dbReference>
<dbReference type="RefSeq" id="XP_010273115.1">
    <property type="nucleotide sequence ID" value="XM_010274813.1"/>
</dbReference>
<dbReference type="FunFam" id="2.130.10.10:FF:000853">
    <property type="entry name" value="WD repeat-containing protein RUP2"/>
    <property type="match status" value="1"/>
</dbReference>
<feature type="region of interest" description="Disordered" evidence="9">
    <location>
        <begin position="1"/>
        <end position="27"/>
    </location>
</feature>
<dbReference type="SMART" id="SM00320">
    <property type="entry name" value="WD40"/>
    <property type="match status" value="7"/>
</dbReference>
<dbReference type="PROSITE" id="PS00678">
    <property type="entry name" value="WD_REPEATS_1"/>
    <property type="match status" value="1"/>
</dbReference>
<dbReference type="GeneID" id="104608738"/>
<dbReference type="eggNOG" id="ENOG502QVDX">
    <property type="taxonomic scope" value="Eukaryota"/>
</dbReference>
<dbReference type="KEGG" id="nnu:104608738"/>
<sequence length="431" mass="47195">MSFGSMGASSLSWSPSPINSTTTTTATAAVSSEWTMRNFSTDFDRPIQFQSHEEEQKQDVQPEGGGGGEEEGEEKARYEWDFNLVTVVSSSTVGAISDTLGVIEFDPSDYLLATGGIARKIRVYSFGSLLPHESSHDTQDTTYLDHTRACDYYICTPAKLSSLRWKPNTGSRVLGSGDYDGVVTEYDLERRVPIFERDEHGGRRVWSVDYSHWVPVLGASGSDDGSVQMWDTRCGGGMCVSAAQPSASRSSVCCVEFDPNGGSLFAVGCADRRAYAYDVRKMSAPVLVFHGHRRTVTYVRFLEESMIVTAGTDGCLKLWDMGDARAIRTYEGHLNSRSFVGLSVWRNGGLLGCGSESNEVFVYDKRWRDPIWVRGFGSISHDNGFVSSVCWRQVGENEATLLAGGPDGVLQVFVGKRKSPSFGGFAHSPTI</sequence>
<accession>A0A1U8BAG8</accession>
<evidence type="ECO:0000256" key="2">
    <source>
        <dbReference type="ARBA" id="ARBA00004514"/>
    </source>
</evidence>
<evidence type="ECO:0000313" key="10">
    <source>
        <dbReference type="Proteomes" id="UP000189703"/>
    </source>
</evidence>
<dbReference type="AlphaFoldDB" id="A0A1U8BAG8"/>
<evidence type="ECO:0000256" key="8">
    <source>
        <dbReference type="PROSITE-ProRule" id="PRU00221"/>
    </source>
</evidence>
<reference evidence="11" key="1">
    <citation type="submission" date="2025-08" db="UniProtKB">
        <authorList>
            <consortium name="RefSeq"/>
        </authorList>
    </citation>
    <scope>IDENTIFICATION</scope>
</reference>
<dbReference type="Proteomes" id="UP000189703">
    <property type="component" value="Unplaced"/>
</dbReference>
<dbReference type="Gene3D" id="2.130.10.10">
    <property type="entry name" value="YVTN repeat-like/Quinoprotein amine dehydrogenase"/>
    <property type="match status" value="1"/>
</dbReference>
<evidence type="ECO:0000313" key="11">
    <source>
        <dbReference type="RefSeq" id="XP_010273115.1"/>
    </source>
</evidence>
<keyword evidence="7" id="KW-0539">Nucleus</keyword>
<evidence type="ECO:0000256" key="6">
    <source>
        <dbReference type="ARBA" id="ARBA00023089"/>
    </source>
</evidence>
<name>A0A1U8BAG8_NELNU</name>
<dbReference type="InParanoid" id="A0A1U8BAG8"/>
<dbReference type="GO" id="GO:0043254">
    <property type="term" value="P:regulation of protein-containing complex assembly"/>
    <property type="evidence" value="ECO:0007669"/>
    <property type="project" value="UniProtKB-ARBA"/>
</dbReference>
<evidence type="ECO:0000256" key="5">
    <source>
        <dbReference type="ARBA" id="ARBA00022737"/>
    </source>
</evidence>
<dbReference type="GO" id="GO:0010224">
    <property type="term" value="P:response to UV-B"/>
    <property type="evidence" value="ECO:0000318"/>
    <property type="project" value="GO_Central"/>
</dbReference>
<dbReference type="InterPro" id="IPR036322">
    <property type="entry name" value="WD40_repeat_dom_sf"/>
</dbReference>
<keyword evidence="4 8" id="KW-0853">WD repeat</keyword>
<dbReference type="OMA" id="RVWSMDY"/>
<keyword evidence="6" id="KW-0287">Flowering</keyword>
<organism evidence="10 11">
    <name type="scientific">Nelumbo nucifera</name>
    <name type="common">Sacred lotus</name>
    <dbReference type="NCBI Taxonomy" id="4432"/>
    <lineage>
        <taxon>Eukaryota</taxon>
        <taxon>Viridiplantae</taxon>
        <taxon>Streptophyta</taxon>
        <taxon>Embryophyta</taxon>
        <taxon>Tracheophyta</taxon>
        <taxon>Spermatophyta</taxon>
        <taxon>Magnoliopsida</taxon>
        <taxon>Proteales</taxon>
        <taxon>Nelumbonaceae</taxon>
        <taxon>Nelumbo</taxon>
    </lineage>
</organism>
<protein>
    <submittedName>
        <fullName evidence="11">WD repeat-containing protein RUP2-like</fullName>
    </submittedName>
</protein>
<feature type="repeat" description="WD" evidence="8">
    <location>
        <begin position="289"/>
        <end position="329"/>
    </location>
</feature>
<feature type="region of interest" description="Disordered" evidence="9">
    <location>
        <begin position="45"/>
        <end position="74"/>
    </location>
</feature>
<evidence type="ECO:0000256" key="9">
    <source>
        <dbReference type="SAM" id="MobiDB-lite"/>
    </source>
</evidence>
<dbReference type="PROSITE" id="PS50082">
    <property type="entry name" value="WD_REPEATS_2"/>
    <property type="match status" value="1"/>
</dbReference>
<dbReference type="GO" id="GO:0009908">
    <property type="term" value="P:flower development"/>
    <property type="evidence" value="ECO:0007669"/>
    <property type="project" value="UniProtKB-KW"/>
</dbReference>
<proteinExistence type="predicted"/>
<feature type="compositionally biased region" description="Basic and acidic residues" evidence="9">
    <location>
        <begin position="51"/>
        <end position="60"/>
    </location>
</feature>
<evidence type="ECO:0000256" key="3">
    <source>
        <dbReference type="ARBA" id="ARBA00022490"/>
    </source>
</evidence>
<dbReference type="FunCoup" id="A0A1U8BAG8">
    <property type="interactions" value="209"/>
</dbReference>
<keyword evidence="3" id="KW-0963">Cytoplasm</keyword>
<dbReference type="SUPFAM" id="SSF50978">
    <property type="entry name" value="WD40 repeat-like"/>
    <property type="match status" value="1"/>
</dbReference>
<dbReference type="STRING" id="4432.A0A1U8BAG8"/>
<dbReference type="PANTHER" id="PTHR45389">
    <property type="entry name" value="WD REPEAT-CONTAINING PROTEIN RUP1"/>
    <property type="match status" value="1"/>
</dbReference>
<evidence type="ECO:0000256" key="7">
    <source>
        <dbReference type="ARBA" id="ARBA00023242"/>
    </source>
</evidence>
<keyword evidence="10" id="KW-1185">Reference proteome</keyword>
<dbReference type="InterPro" id="IPR015943">
    <property type="entry name" value="WD40/YVTN_repeat-like_dom_sf"/>
</dbReference>
<dbReference type="InterPro" id="IPR001680">
    <property type="entry name" value="WD40_rpt"/>
</dbReference>
<keyword evidence="5" id="KW-0677">Repeat</keyword>
<comment type="subcellular location">
    <subcellularLocation>
        <location evidence="2">Cytoplasm</location>
        <location evidence="2">Cytosol</location>
    </subcellularLocation>
    <subcellularLocation>
        <location evidence="1">Nucleus</location>
    </subcellularLocation>
</comment>
<gene>
    <name evidence="11" type="primary">LOC104608738</name>
</gene>
<evidence type="ECO:0000256" key="4">
    <source>
        <dbReference type="ARBA" id="ARBA00022574"/>
    </source>
</evidence>
<dbReference type="GO" id="GO:0005634">
    <property type="term" value="C:nucleus"/>
    <property type="evidence" value="ECO:0007669"/>
    <property type="project" value="UniProtKB-SubCell"/>
</dbReference>
<dbReference type="InterPro" id="IPR019775">
    <property type="entry name" value="WD40_repeat_CS"/>
</dbReference>